<protein>
    <submittedName>
        <fullName evidence="1">Uncharacterized protein</fullName>
    </submittedName>
</protein>
<reference evidence="1 2" key="1">
    <citation type="submission" date="2019-07" db="EMBL/GenBank/DDBJ databases">
        <title>Genomics analysis of Aphanomyces spp. identifies a new class of oomycete effector associated with host adaptation.</title>
        <authorList>
            <person name="Gaulin E."/>
        </authorList>
    </citation>
    <scope>NUCLEOTIDE SEQUENCE [LARGE SCALE GENOMIC DNA]</scope>
    <source>
        <strain evidence="1 2">ATCC 201684</strain>
    </source>
</reference>
<organism evidence="1 2">
    <name type="scientific">Aphanomyces euteiches</name>
    <dbReference type="NCBI Taxonomy" id="100861"/>
    <lineage>
        <taxon>Eukaryota</taxon>
        <taxon>Sar</taxon>
        <taxon>Stramenopiles</taxon>
        <taxon>Oomycota</taxon>
        <taxon>Saprolegniomycetes</taxon>
        <taxon>Saprolegniales</taxon>
        <taxon>Verrucalvaceae</taxon>
        <taxon>Aphanomyces</taxon>
    </lineage>
</organism>
<evidence type="ECO:0000313" key="1">
    <source>
        <dbReference type="EMBL" id="KAF0721854.1"/>
    </source>
</evidence>
<dbReference type="Proteomes" id="UP000481153">
    <property type="component" value="Unassembled WGS sequence"/>
</dbReference>
<comment type="caution">
    <text evidence="1">The sequence shown here is derived from an EMBL/GenBank/DDBJ whole genome shotgun (WGS) entry which is preliminary data.</text>
</comment>
<keyword evidence="2" id="KW-1185">Reference proteome</keyword>
<evidence type="ECO:0000313" key="2">
    <source>
        <dbReference type="Proteomes" id="UP000481153"/>
    </source>
</evidence>
<accession>A0A6G0W4A9</accession>
<name>A0A6G0W4A9_9STRA</name>
<dbReference type="VEuPathDB" id="FungiDB:AeMF1_021530"/>
<dbReference type="AlphaFoldDB" id="A0A6G0W4A9"/>
<dbReference type="EMBL" id="VJMJ01000361">
    <property type="protein sequence ID" value="KAF0721854.1"/>
    <property type="molecule type" value="Genomic_DNA"/>
</dbReference>
<sequence>MPKMQCKYVYKQCVNPRAYKRNGTMHRFCDFHRAKANMKQREYATKRRHQMRITNYKEKMRAKYIDATWCNENAFFLDATVEQPEVDATNWMAEMDPINWWSSSNQGLTEDEYAYLRRVLLST</sequence>
<proteinExistence type="predicted"/>
<gene>
    <name evidence="1" type="ORF">Ae201684_018841</name>
</gene>